<reference evidence="1 2" key="1">
    <citation type="submission" date="2018-10" db="EMBL/GenBank/DDBJ databases">
        <title>Genome assembly for a Yunnan-Guizhou Plateau 3E fish, Anabarilius grahami (Regan), and its evolutionary and genetic applications.</title>
        <authorList>
            <person name="Jiang W."/>
        </authorList>
    </citation>
    <scope>NUCLEOTIDE SEQUENCE [LARGE SCALE GENOMIC DNA]</scope>
    <source>
        <strain evidence="1">AG-KIZ</strain>
        <tissue evidence="1">Muscle</tissue>
    </source>
</reference>
<feature type="non-terminal residue" evidence="1">
    <location>
        <position position="1"/>
    </location>
</feature>
<comment type="caution">
    <text evidence="1">The sequence shown here is derived from an EMBL/GenBank/DDBJ whole genome shotgun (WGS) entry which is preliminary data.</text>
</comment>
<accession>A0A3N0XMB4</accession>
<sequence length="73" mass="8439">FKGSVEEPCFLILKEEAQEQALLQLSQAETDDDTQLAKEPLVFCFQIKNDMDIFLNECLDKNSLVINRMLMEI</sequence>
<gene>
    <name evidence="1" type="ORF">DPX16_0521</name>
</gene>
<evidence type="ECO:0000313" key="2">
    <source>
        <dbReference type="Proteomes" id="UP000281406"/>
    </source>
</evidence>
<protein>
    <submittedName>
        <fullName evidence="1">Uncharacterized protein</fullName>
    </submittedName>
</protein>
<dbReference type="EMBL" id="RJVU01069468">
    <property type="protein sequence ID" value="ROI70170.1"/>
    <property type="molecule type" value="Genomic_DNA"/>
</dbReference>
<evidence type="ECO:0000313" key="1">
    <source>
        <dbReference type="EMBL" id="ROI70170.1"/>
    </source>
</evidence>
<name>A0A3N0XMB4_ANAGA</name>
<dbReference type="AlphaFoldDB" id="A0A3N0XMB4"/>
<keyword evidence="2" id="KW-1185">Reference proteome</keyword>
<dbReference type="OrthoDB" id="8942373at2759"/>
<dbReference type="Proteomes" id="UP000281406">
    <property type="component" value="Unassembled WGS sequence"/>
</dbReference>
<proteinExistence type="predicted"/>
<organism evidence="1 2">
    <name type="scientific">Anabarilius grahami</name>
    <name type="common">Kanglang fish</name>
    <name type="synonym">Barilius grahami</name>
    <dbReference type="NCBI Taxonomy" id="495550"/>
    <lineage>
        <taxon>Eukaryota</taxon>
        <taxon>Metazoa</taxon>
        <taxon>Chordata</taxon>
        <taxon>Craniata</taxon>
        <taxon>Vertebrata</taxon>
        <taxon>Euteleostomi</taxon>
        <taxon>Actinopterygii</taxon>
        <taxon>Neopterygii</taxon>
        <taxon>Teleostei</taxon>
        <taxon>Ostariophysi</taxon>
        <taxon>Cypriniformes</taxon>
        <taxon>Xenocyprididae</taxon>
        <taxon>Xenocypridinae</taxon>
        <taxon>Xenocypridinae incertae sedis</taxon>
        <taxon>Anabarilius</taxon>
    </lineage>
</organism>